<name>A0ABV0WPP6_9TELE</name>
<protein>
    <submittedName>
        <fullName evidence="1">Uncharacterized protein</fullName>
    </submittedName>
</protein>
<gene>
    <name evidence="1" type="ORF">XENORESO_003568</name>
</gene>
<evidence type="ECO:0000313" key="1">
    <source>
        <dbReference type="EMBL" id="MEQ2270606.1"/>
    </source>
</evidence>
<reference evidence="1 2" key="1">
    <citation type="submission" date="2021-06" db="EMBL/GenBank/DDBJ databases">
        <authorList>
            <person name="Palmer J.M."/>
        </authorList>
    </citation>
    <scope>NUCLEOTIDE SEQUENCE [LARGE SCALE GENOMIC DNA]</scope>
    <source>
        <strain evidence="1 2">XR_2019</strain>
        <tissue evidence="1">Muscle</tissue>
    </source>
</reference>
<proteinExistence type="predicted"/>
<comment type="caution">
    <text evidence="1">The sequence shown here is derived from an EMBL/GenBank/DDBJ whole genome shotgun (WGS) entry which is preliminary data.</text>
</comment>
<evidence type="ECO:0000313" key="2">
    <source>
        <dbReference type="Proteomes" id="UP001444071"/>
    </source>
</evidence>
<dbReference type="Proteomes" id="UP001444071">
    <property type="component" value="Unassembled WGS sequence"/>
</dbReference>
<keyword evidence="2" id="KW-1185">Reference proteome</keyword>
<accession>A0ABV0WPP6</accession>
<organism evidence="1 2">
    <name type="scientific">Xenotaenia resolanae</name>
    <dbReference type="NCBI Taxonomy" id="208358"/>
    <lineage>
        <taxon>Eukaryota</taxon>
        <taxon>Metazoa</taxon>
        <taxon>Chordata</taxon>
        <taxon>Craniata</taxon>
        <taxon>Vertebrata</taxon>
        <taxon>Euteleostomi</taxon>
        <taxon>Actinopterygii</taxon>
        <taxon>Neopterygii</taxon>
        <taxon>Teleostei</taxon>
        <taxon>Neoteleostei</taxon>
        <taxon>Acanthomorphata</taxon>
        <taxon>Ovalentaria</taxon>
        <taxon>Atherinomorphae</taxon>
        <taxon>Cyprinodontiformes</taxon>
        <taxon>Goodeidae</taxon>
        <taxon>Xenotaenia</taxon>
    </lineage>
</organism>
<sequence>MILTAFLTGEYSNLSQQQTYKTKLESQSPVVVPVYMQCSTSTAAQISAMIKLWLGTTLVQEGGGFKRCSIYFGGLYTSNSRGHFLSIMCLPKKVLLAKALL</sequence>
<dbReference type="EMBL" id="JAHRIM010060215">
    <property type="protein sequence ID" value="MEQ2270606.1"/>
    <property type="molecule type" value="Genomic_DNA"/>
</dbReference>